<dbReference type="GO" id="GO:0000155">
    <property type="term" value="F:phosphorelay sensor kinase activity"/>
    <property type="evidence" value="ECO:0007669"/>
    <property type="project" value="InterPro"/>
</dbReference>
<dbReference type="GO" id="GO:0005524">
    <property type="term" value="F:ATP binding"/>
    <property type="evidence" value="ECO:0007669"/>
    <property type="project" value="UniProtKB-KW"/>
</dbReference>
<dbReference type="Gene3D" id="1.10.287.130">
    <property type="match status" value="1"/>
</dbReference>
<keyword evidence="5" id="KW-0547">Nucleotide-binding</keyword>
<dbReference type="EC" id="2.7.13.3" evidence="2"/>
<dbReference type="Proteomes" id="UP000198584">
    <property type="component" value="Unassembled WGS sequence"/>
</dbReference>
<feature type="transmembrane region" description="Helical" evidence="9">
    <location>
        <begin position="113"/>
        <end position="130"/>
    </location>
</feature>
<keyword evidence="3" id="KW-0597">Phosphoprotein</keyword>
<feature type="domain" description="Histidine kinase" evidence="10">
    <location>
        <begin position="247"/>
        <end position="448"/>
    </location>
</feature>
<dbReference type="EMBL" id="FNQR01000004">
    <property type="protein sequence ID" value="SEA42311.1"/>
    <property type="molecule type" value="Genomic_DNA"/>
</dbReference>
<evidence type="ECO:0000256" key="5">
    <source>
        <dbReference type="ARBA" id="ARBA00022741"/>
    </source>
</evidence>
<dbReference type="PRINTS" id="PR00344">
    <property type="entry name" value="BCTRLSENSOR"/>
</dbReference>
<dbReference type="Gene3D" id="3.30.565.10">
    <property type="entry name" value="Histidine kinase-like ATPase, C-terminal domain"/>
    <property type="match status" value="1"/>
</dbReference>
<organism evidence="11 12">
    <name type="scientific">Thalassobacillus cyri</name>
    <dbReference type="NCBI Taxonomy" id="571932"/>
    <lineage>
        <taxon>Bacteria</taxon>
        <taxon>Bacillati</taxon>
        <taxon>Bacillota</taxon>
        <taxon>Bacilli</taxon>
        <taxon>Bacillales</taxon>
        <taxon>Bacillaceae</taxon>
        <taxon>Thalassobacillus</taxon>
    </lineage>
</organism>
<dbReference type="InterPro" id="IPR036097">
    <property type="entry name" value="HisK_dim/P_sf"/>
</dbReference>
<dbReference type="SMART" id="SM00388">
    <property type="entry name" value="HisKA"/>
    <property type="match status" value="1"/>
</dbReference>
<evidence type="ECO:0000256" key="9">
    <source>
        <dbReference type="SAM" id="Phobius"/>
    </source>
</evidence>
<accession>A0A1H4B2G1</accession>
<dbReference type="InterPro" id="IPR003661">
    <property type="entry name" value="HisK_dim/P_dom"/>
</dbReference>
<sequence length="454" mass="52205">MNQPTHPFWGTLGIVLVFYGMLIPALTMDWSMFIYEEIEHSLYEEDSGKLLVTAFAYISRNVIMFTMIFFGTLCLTRFLGVRITTVRFQVIFTALSLTAVFVLNILYTEYYAYLPHILTIGVLLFFSNYLPKQRYFAWTFLILLILTTISVQWLNLIPALSTYGFGTNDLAVSLKTVDEFLTDHNLFRTITLVFFLIFFIIAVIFTTLIHLFNKQITTLKLYQAQGKELQRTRNDLIESKVYQEMHTLVHDLKTPLVAIEGLLSLMEMKVKADDHKSKSYFTRINQSVVKMKEMISDILYEDIRKHITAEELLDYVMSHLNTDDLPIDFEIHISEDVPPLYVNKIRFSRAISNVLENSMIYLHERGGKITVEIYKDNDNSCIRIEDNGPGIERANLVHIWQEGFSTKNSSGIGLPFVKRVVESHSGTIKVSSEPGSHTITTITLPQNTRKEAIG</sequence>
<dbReference type="OrthoDB" id="84942at2"/>
<keyword evidence="8" id="KW-0902">Two-component regulatory system</keyword>
<reference evidence="11 12" key="1">
    <citation type="submission" date="2016-10" db="EMBL/GenBank/DDBJ databases">
        <authorList>
            <person name="de Groot N.N."/>
        </authorList>
    </citation>
    <scope>NUCLEOTIDE SEQUENCE [LARGE SCALE GENOMIC DNA]</scope>
    <source>
        <strain evidence="11 12">CCM7597</strain>
    </source>
</reference>
<dbReference type="AlphaFoldDB" id="A0A1H4B2G1"/>
<evidence type="ECO:0000256" key="3">
    <source>
        <dbReference type="ARBA" id="ARBA00022553"/>
    </source>
</evidence>
<name>A0A1H4B2G1_9BACI</name>
<evidence type="ECO:0000256" key="7">
    <source>
        <dbReference type="ARBA" id="ARBA00022840"/>
    </source>
</evidence>
<feature type="transmembrane region" description="Helical" evidence="9">
    <location>
        <begin position="12"/>
        <end position="35"/>
    </location>
</feature>
<dbReference type="RefSeq" id="WP_093043953.1">
    <property type="nucleotide sequence ID" value="NZ_FNQR01000004.1"/>
</dbReference>
<evidence type="ECO:0000313" key="11">
    <source>
        <dbReference type="EMBL" id="SEA42311.1"/>
    </source>
</evidence>
<dbReference type="SMART" id="SM00387">
    <property type="entry name" value="HATPase_c"/>
    <property type="match status" value="1"/>
</dbReference>
<dbReference type="CDD" id="cd00082">
    <property type="entry name" value="HisKA"/>
    <property type="match status" value="1"/>
</dbReference>
<dbReference type="Pfam" id="PF02518">
    <property type="entry name" value="HATPase_c"/>
    <property type="match status" value="1"/>
</dbReference>
<keyword evidence="7" id="KW-0067">ATP-binding</keyword>
<proteinExistence type="predicted"/>
<dbReference type="PANTHER" id="PTHR43547:SF2">
    <property type="entry name" value="HYBRID SIGNAL TRANSDUCTION HISTIDINE KINASE C"/>
    <property type="match status" value="1"/>
</dbReference>
<keyword evidence="9" id="KW-0472">Membrane</keyword>
<dbReference type="InterPro" id="IPR004358">
    <property type="entry name" value="Sig_transdc_His_kin-like_C"/>
</dbReference>
<evidence type="ECO:0000313" key="12">
    <source>
        <dbReference type="Proteomes" id="UP000198584"/>
    </source>
</evidence>
<feature type="transmembrane region" description="Helical" evidence="9">
    <location>
        <begin position="88"/>
        <end position="107"/>
    </location>
</feature>
<dbReference type="SUPFAM" id="SSF47384">
    <property type="entry name" value="Homodimeric domain of signal transducing histidine kinase"/>
    <property type="match status" value="1"/>
</dbReference>
<dbReference type="STRING" id="571932.SAMN05421743_104288"/>
<dbReference type="PROSITE" id="PS50109">
    <property type="entry name" value="HIS_KIN"/>
    <property type="match status" value="1"/>
</dbReference>
<evidence type="ECO:0000256" key="2">
    <source>
        <dbReference type="ARBA" id="ARBA00012438"/>
    </source>
</evidence>
<evidence type="ECO:0000259" key="10">
    <source>
        <dbReference type="PROSITE" id="PS50109"/>
    </source>
</evidence>
<protein>
    <recommendedName>
        <fullName evidence="2">histidine kinase</fullName>
        <ecNumber evidence="2">2.7.13.3</ecNumber>
    </recommendedName>
</protein>
<dbReference type="InterPro" id="IPR005467">
    <property type="entry name" value="His_kinase_dom"/>
</dbReference>
<dbReference type="PANTHER" id="PTHR43547">
    <property type="entry name" value="TWO-COMPONENT HISTIDINE KINASE"/>
    <property type="match status" value="1"/>
</dbReference>
<dbReference type="InterPro" id="IPR003594">
    <property type="entry name" value="HATPase_dom"/>
</dbReference>
<feature type="transmembrane region" description="Helical" evidence="9">
    <location>
        <begin position="135"/>
        <end position="154"/>
    </location>
</feature>
<keyword evidence="4" id="KW-0808">Transferase</keyword>
<evidence type="ECO:0000256" key="6">
    <source>
        <dbReference type="ARBA" id="ARBA00022777"/>
    </source>
</evidence>
<dbReference type="SUPFAM" id="SSF55874">
    <property type="entry name" value="ATPase domain of HSP90 chaperone/DNA topoisomerase II/histidine kinase"/>
    <property type="match status" value="1"/>
</dbReference>
<dbReference type="InterPro" id="IPR036890">
    <property type="entry name" value="HATPase_C_sf"/>
</dbReference>
<keyword evidence="9" id="KW-1133">Transmembrane helix</keyword>
<evidence type="ECO:0000256" key="8">
    <source>
        <dbReference type="ARBA" id="ARBA00023012"/>
    </source>
</evidence>
<gene>
    <name evidence="11" type="ORF">SAMN05421743_104288</name>
</gene>
<dbReference type="Pfam" id="PF00512">
    <property type="entry name" value="HisKA"/>
    <property type="match status" value="1"/>
</dbReference>
<evidence type="ECO:0000256" key="1">
    <source>
        <dbReference type="ARBA" id="ARBA00000085"/>
    </source>
</evidence>
<keyword evidence="12" id="KW-1185">Reference proteome</keyword>
<feature type="transmembrane region" description="Helical" evidence="9">
    <location>
        <begin position="190"/>
        <end position="212"/>
    </location>
</feature>
<evidence type="ECO:0000256" key="4">
    <source>
        <dbReference type="ARBA" id="ARBA00022679"/>
    </source>
</evidence>
<feature type="transmembrane region" description="Helical" evidence="9">
    <location>
        <begin position="55"/>
        <end position="76"/>
    </location>
</feature>
<comment type="catalytic activity">
    <reaction evidence="1">
        <text>ATP + protein L-histidine = ADP + protein N-phospho-L-histidine.</text>
        <dbReference type="EC" id="2.7.13.3"/>
    </reaction>
</comment>
<keyword evidence="9" id="KW-0812">Transmembrane</keyword>
<keyword evidence="6 11" id="KW-0418">Kinase</keyword>